<dbReference type="GO" id="GO:0102965">
    <property type="term" value="F:alcohol-forming long-chain fatty acyl-CoA reductase activity"/>
    <property type="evidence" value="ECO:0007669"/>
    <property type="project" value="UniProtKB-EC"/>
</dbReference>
<protein>
    <recommendedName>
        <fullName evidence="10">Fatty acyl-CoA reductase</fullName>
        <ecNumber evidence="10">1.2.1.84</ecNumber>
    </recommendedName>
</protein>
<keyword evidence="6 10" id="KW-1133">Transmembrane helix</keyword>
<dbReference type="PANTHER" id="PTHR11011">
    <property type="entry name" value="MALE STERILITY PROTEIN 2-RELATED"/>
    <property type="match status" value="1"/>
</dbReference>
<feature type="transmembrane region" description="Helical" evidence="10">
    <location>
        <begin position="364"/>
        <end position="383"/>
    </location>
</feature>
<evidence type="ECO:0000256" key="5">
    <source>
        <dbReference type="ARBA" id="ARBA00022857"/>
    </source>
</evidence>
<comment type="subcellular location">
    <subcellularLocation>
        <location evidence="1">Membrane</location>
        <topology evidence="1">Multi-pass membrane protein</topology>
    </subcellularLocation>
</comment>
<proteinExistence type="inferred from homology"/>
<evidence type="ECO:0000256" key="4">
    <source>
        <dbReference type="ARBA" id="ARBA00022692"/>
    </source>
</evidence>
<evidence type="ECO:0000256" key="10">
    <source>
        <dbReference type="RuleBase" id="RU363097"/>
    </source>
</evidence>
<comment type="function">
    <text evidence="10">Catalyzes the reduction of fatty acyl-CoA to fatty alcohols.</text>
</comment>
<keyword evidence="10" id="KW-0560">Oxidoreductase</keyword>
<dbReference type="EC" id="1.2.1.84" evidence="10"/>
<dbReference type="AlphaFoldDB" id="A0AA40GF61"/>
<keyword evidence="14" id="KW-1185">Reference proteome</keyword>
<dbReference type="CDD" id="cd05236">
    <property type="entry name" value="FAR-N_SDR_e"/>
    <property type="match status" value="1"/>
</dbReference>
<evidence type="ECO:0000256" key="8">
    <source>
        <dbReference type="ARBA" id="ARBA00023136"/>
    </source>
</evidence>
<dbReference type="PANTHER" id="PTHR11011:SF45">
    <property type="entry name" value="FATTY ACYL-COA REDUCTASE CG8306-RELATED"/>
    <property type="match status" value="1"/>
</dbReference>
<evidence type="ECO:0000256" key="2">
    <source>
        <dbReference type="ARBA" id="ARBA00005928"/>
    </source>
</evidence>
<evidence type="ECO:0000256" key="9">
    <source>
        <dbReference type="ARBA" id="ARBA00052530"/>
    </source>
</evidence>
<keyword evidence="7 10" id="KW-0443">Lipid metabolism</keyword>
<dbReference type="Pfam" id="PF03015">
    <property type="entry name" value="Sterile"/>
    <property type="match status" value="1"/>
</dbReference>
<dbReference type="Proteomes" id="UP001177670">
    <property type="component" value="Unassembled WGS sequence"/>
</dbReference>
<dbReference type="EMBL" id="JAHYIQ010000001">
    <property type="protein sequence ID" value="KAK1136718.1"/>
    <property type="molecule type" value="Genomic_DNA"/>
</dbReference>
<keyword evidence="5 10" id="KW-0521">NADP</keyword>
<evidence type="ECO:0000256" key="1">
    <source>
        <dbReference type="ARBA" id="ARBA00004141"/>
    </source>
</evidence>
<dbReference type="SUPFAM" id="SSF51735">
    <property type="entry name" value="NAD(P)-binding Rossmann-fold domains"/>
    <property type="match status" value="1"/>
</dbReference>
<dbReference type="InterPro" id="IPR013120">
    <property type="entry name" value="FAR_NAD-bd"/>
</dbReference>
<name>A0AA40GF61_9HYME</name>
<keyword evidence="8 10" id="KW-0472">Membrane</keyword>
<evidence type="ECO:0000256" key="3">
    <source>
        <dbReference type="ARBA" id="ARBA00022516"/>
    </source>
</evidence>
<evidence type="ECO:0000259" key="12">
    <source>
        <dbReference type="Pfam" id="PF07993"/>
    </source>
</evidence>
<accession>A0AA40GF61</accession>
<gene>
    <name evidence="13" type="ORF">K0M31_001259</name>
</gene>
<dbReference type="GO" id="GO:0016020">
    <property type="term" value="C:membrane"/>
    <property type="evidence" value="ECO:0007669"/>
    <property type="project" value="UniProtKB-SubCell"/>
</dbReference>
<comment type="catalytic activity">
    <reaction evidence="9 10">
        <text>a long-chain fatty acyl-CoA + 2 NADPH + 2 H(+) = a long-chain primary fatty alcohol + 2 NADP(+) + CoA</text>
        <dbReference type="Rhea" id="RHEA:52716"/>
        <dbReference type="ChEBI" id="CHEBI:15378"/>
        <dbReference type="ChEBI" id="CHEBI:57287"/>
        <dbReference type="ChEBI" id="CHEBI:57783"/>
        <dbReference type="ChEBI" id="CHEBI:58349"/>
        <dbReference type="ChEBI" id="CHEBI:77396"/>
        <dbReference type="ChEBI" id="CHEBI:83139"/>
        <dbReference type="EC" id="1.2.1.84"/>
    </reaction>
</comment>
<dbReference type="Pfam" id="PF07993">
    <property type="entry name" value="NAD_binding_4"/>
    <property type="match status" value="1"/>
</dbReference>
<feature type="domain" description="Fatty acyl-CoA reductase C-terminal" evidence="11">
    <location>
        <begin position="371"/>
        <end position="464"/>
    </location>
</feature>
<comment type="caution">
    <text evidence="13">The sequence shown here is derived from an EMBL/GenBank/DDBJ whole genome shotgun (WGS) entry which is preliminary data.</text>
</comment>
<feature type="domain" description="Thioester reductase (TE)" evidence="12">
    <location>
        <begin position="31"/>
        <end position="301"/>
    </location>
</feature>
<dbReference type="GO" id="GO:0080019">
    <property type="term" value="F:alcohol-forming very long-chain fatty acyl-CoA reductase activity"/>
    <property type="evidence" value="ECO:0007669"/>
    <property type="project" value="InterPro"/>
</dbReference>
<dbReference type="GO" id="GO:0005777">
    <property type="term" value="C:peroxisome"/>
    <property type="evidence" value="ECO:0007669"/>
    <property type="project" value="TreeGrafter"/>
</dbReference>
<reference evidence="13" key="1">
    <citation type="submission" date="2021-10" db="EMBL/GenBank/DDBJ databases">
        <title>Melipona bicolor Genome sequencing and assembly.</title>
        <authorList>
            <person name="Araujo N.S."/>
            <person name="Arias M.C."/>
        </authorList>
    </citation>
    <scope>NUCLEOTIDE SEQUENCE</scope>
    <source>
        <strain evidence="13">USP_2M_L1-L4_2017</strain>
        <tissue evidence="13">Whole body</tissue>
    </source>
</reference>
<dbReference type="Gene3D" id="3.40.50.720">
    <property type="entry name" value="NAD(P)-binding Rossmann-like Domain"/>
    <property type="match status" value="1"/>
</dbReference>
<evidence type="ECO:0000256" key="7">
    <source>
        <dbReference type="ARBA" id="ARBA00023098"/>
    </source>
</evidence>
<dbReference type="FunFam" id="3.40.50.720:FF:000143">
    <property type="entry name" value="Fatty acyl-CoA reductase"/>
    <property type="match status" value="1"/>
</dbReference>
<dbReference type="InterPro" id="IPR026055">
    <property type="entry name" value="FAR"/>
</dbReference>
<evidence type="ECO:0000313" key="13">
    <source>
        <dbReference type="EMBL" id="KAK1136718.1"/>
    </source>
</evidence>
<evidence type="ECO:0000259" key="11">
    <source>
        <dbReference type="Pfam" id="PF03015"/>
    </source>
</evidence>
<evidence type="ECO:0000313" key="14">
    <source>
        <dbReference type="Proteomes" id="UP001177670"/>
    </source>
</evidence>
<keyword evidence="4 10" id="KW-0812">Transmembrane</keyword>
<comment type="similarity">
    <text evidence="2 10">Belongs to the fatty acyl-CoA reductase family.</text>
</comment>
<dbReference type="InterPro" id="IPR036291">
    <property type="entry name" value="NAD(P)-bd_dom_sf"/>
</dbReference>
<dbReference type="GO" id="GO:0035336">
    <property type="term" value="P:long-chain fatty-acyl-CoA metabolic process"/>
    <property type="evidence" value="ECO:0007669"/>
    <property type="project" value="TreeGrafter"/>
</dbReference>
<feature type="transmembrane region" description="Helical" evidence="10">
    <location>
        <begin position="485"/>
        <end position="505"/>
    </location>
</feature>
<organism evidence="13 14">
    <name type="scientific">Melipona bicolor</name>
    <dbReference type="NCBI Taxonomy" id="60889"/>
    <lineage>
        <taxon>Eukaryota</taxon>
        <taxon>Metazoa</taxon>
        <taxon>Ecdysozoa</taxon>
        <taxon>Arthropoda</taxon>
        <taxon>Hexapoda</taxon>
        <taxon>Insecta</taxon>
        <taxon>Pterygota</taxon>
        <taxon>Neoptera</taxon>
        <taxon>Endopterygota</taxon>
        <taxon>Hymenoptera</taxon>
        <taxon>Apocrita</taxon>
        <taxon>Aculeata</taxon>
        <taxon>Apoidea</taxon>
        <taxon>Anthophila</taxon>
        <taxon>Apidae</taxon>
        <taxon>Melipona</taxon>
    </lineage>
</organism>
<evidence type="ECO:0000256" key="6">
    <source>
        <dbReference type="ARBA" id="ARBA00022989"/>
    </source>
</evidence>
<sequence length="507" mass="57761">MKVKIKENAVSEKLNRANSIEGFYANTGILVTGATGFLGKGILEKLMRVSLNIAAIFILVRPKKNQTIEQRFKKLIDDPIYDSIKAIHPSVVNKVYPIEGDVSQSNLGISAADRNILIENVNIVFHVAATVKFNEPLNVAININTKATARIMELCMELKHVISVVYVSTAYSNANILEIEEKIYTTSFKPSTVINICESGDQKSIDLLEDEILKIYPNTYTFSKNLAEQIMSNNSNNFPIAIVRPSVIGASLKEPCPGWVSNTHGLTNVFMLIGKGIARTMLVKKSKRLNLVPVDYVVNIIICAAWHVTLHRNNDVKVYNSTSNAHPIKWNQIRDIVVQCSRETPMNNVIWFPFCILIPNQCSYNILGIFLHILPAFFMDIFLKLSGRKPMIMKTSKMFNQMVRVVKFFGQHEWTFHQENVTDMIKRVKLLKDRDIVKLDLWNMDWKKYIITYMAGIEKFILKEDSKSIDAAQKRLLFLYRIHQIVLMSSVFVALATIYIIYYALTV</sequence>
<dbReference type="InterPro" id="IPR033640">
    <property type="entry name" value="FAR_C"/>
</dbReference>
<dbReference type="CDD" id="cd09071">
    <property type="entry name" value="FAR_C"/>
    <property type="match status" value="1"/>
</dbReference>
<keyword evidence="3 10" id="KW-0444">Lipid biosynthesis</keyword>